<dbReference type="GO" id="GO:0004674">
    <property type="term" value="F:protein serine/threonine kinase activity"/>
    <property type="evidence" value="ECO:0007669"/>
    <property type="project" value="UniProtKB-KW"/>
</dbReference>
<evidence type="ECO:0000256" key="8">
    <source>
        <dbReference type="ARBA" id="ARBA00022741"/>
    </source>
</evidence>
<evidence type="ECO:0000256" key="12">
    <source>
        <dbReference type="ARBA" id="ARBA00023136"/>
    </source>
</evidence>
<evidence type="ECO:0000256" key="17">
    <source>
        <dbReference type="SAM" id="MobiDB-lite"/>
    </source>
</evidence>
<dbReference type="Pfam" id="PF07714">
    <property type="entry name" value="PK_Tyr_Ser-Thr"/>
    <property type="match status" value="1"/>
</dbReference>
<dbReference type="CDD" id="cd00028">
    <property type="entry name" value="B_lectin"/>
    <property type="match status" value="1"/>
</dbReference>
<evidence type="ECO:0000256" key="7">
    <source>
        <dbReference type="ARBA" id="ARBA00022729"/>
    </source>
</evidence>
<dbReference type="InterPro" id="IPR001480">
    <property type="entry name" value="Bulb-type_lectin_dom"/>
</dbReference>
<keyword evidence="8" id="KW-0547">Nucleotide-binding</keyword>
<feature type="domain" description="Apple" evidence="22">
    <location>
        <begin position="340"/>
        <end position="423"/>
    </location>
</feature>
<dbReference type="PANTHER" id="PTHR27002:SF1082">
    <property type="entry name" value="OS06G0693000 PROTEIN"/>
    <property type="match status" value="1"/>
</dbReference>
<keyword evidence="5" id="KW-0808">Transferase</keyword>
<dbReference type="PROSITE" id="PS00108">
    <property type="entry name" value="PROTEIN_KINASE_ST"/>
    <property type="match status" value="2"/>
</dbReference>
<evidence type="ECO:0000256" key="19">
    <source>
        <dbReference type="SAM" id="SignalP"/>
    </source>
</evidence>
<evidence type="ECO:0000256" key="16">
    <source>
        <dbReference type="ARBA" id="ARBA00048679"/>
    </source>
</evidence>
<dbReference type="PANTHER" id="PTHR27002">
    <property type="entry name" value="RECEPTOR-LIKE SERINE/THREONINE-PROTEIN KINASE SD1-8"/>
    <property type="match status" value="1"/>
</dbReference>
<dbReference type="GO" id="GO:0005524">
    <property type="term" value="F:ATP binding"/>
    <property type="evidence" value="ECO:0007669"/>
    <property type="project" value="UniProtKB-KW"/>
</dbReference>
<dbReference type="SMART" id="SM00108">
    <property type="entry name" value="B_lectin"/>
    <property type="match status" value="1"/>
</dbReference>
<reference evidence="23" key="1">
    <citation type="journal article" date="2023" name="Plant J.">
        <title>Genome sequences and population genomics provide insights into the demographic history, inbreeding, and mutation load of two 'living fossil' tree species of Dipteronia.</title>
        <authorList>
            <person name="Feng Y."/>
            <person name="Comes H.P."/>
            <person name="Chen J."/>
            <person name="Zhu S."/>
            <person name="Lu R."/>
            <person name="Zhang X."/>
            <person name="Li P."/>
            <person name="Qiu J."/>
            <person name="Olsen K.M."/>
            <person name="Qiu Y."/>
        </authorList>
    </citation>
    <scope>NUCLEOTIDE SEQUENCE</scope>
    <source>
        <strain evidence="23">KIB01</strain>
    </source>
</reference>
<comment type="catalytic activity">
    <reaction evidence="16">
        <text>L-seryl-[protein] + ATP = O-phospho-L-seryl-[protein] + ADP + H(+)</text>
        <dbReference type="Rhea" id="RHEA:17989"/>
        <dbReference type="Rhea" id="RHEA-COMP:9863"/>
        <dbReference type="Rhea" id="RHEA-COMP:11604"/>
        <dbReference type="ChEBI" id="CHEBI:15378"/>
        <dbReference type="ChEBI" id="CHEBI:29999"/>
        <dbReference type="ChEBI" id="CHEBI:30616"/>
        <dbReference type="ChEBI" id="CHEBI:83421"/>
        <dbReference type="ChEBI" id="CHEBI:456216"/>
        <dbReference type="EC" id="2.7.11.1"/>
    </reaction>
</comment>
<dbReference type="Pfam" id="PF00954">
    <property type="entry name" value="S_locus_glycop"/>
    <property type="match status" value="1"/>
</dbReference>
<dbReference type="InterPro" id="IPR001245">
    <property type="entry name" value="Ser-Thr/Tyr_kinase_cat_dom"/>
</dbReference>
<keyword evidence="9" id="KW-0418">Kinase</keyword>
<dbReference type="PROSITE" id="PS50927">
    <property type="entry name" value="BULB_LECTIN"/>
    <property type="match status" value="1"/>
</dbReference>
<dbReference type="Gene3D" id="1.10.510.10">
    <property type="entry name" value="Transferase(Phosphotransferase) domain 1"/>
    <property type="match status" value="2"/>
</dbReference>
<evidence type="ECO:0000256" key="13">
    <source>
        <dbReference type="ARBA" id="ARBA00023157"/>
    </source>
</evidence>
<dbReference type="CDD" id="cd14066">
    <property type="entry name" value="STKc_IRAK"/>
    <property type="match status" value="1"/>
</dbReference>
<proteinExistence type="predicted"/>
<dbReference type="Gene3D" id="2.90.10.10">
    <property type="entry name" value="Bulb-type lectin domain"/>
    <property type="match status" value="1"/>
</dbReference>
<dbReference type="Proteomes" id="UP001280121">
    <property type="component" value="Unassembled WGS sequence"/>
</dbReference>
<dbReference type="InterPro" id="IPR036426">
    <property type="entry name" value="Bulb-type_lectin_dom_sf"/>
</dbReference>
<dbReference type="FunFam" id="1.10.510.10:FF:000060">
    <property type="entry name" value="G-type lectin S-receptor-like serine/threonine-protein kinase"/>
    <property type="match status" value="2"/>
</dbReference>
<comment type="catalytic activity">
    <reaction evidence="15">
        <text>L-threonyl-[protein] + ATP = O-phospho-L-threonyl-[protein] + ADP + H(+)</text>
        <dbReference type="Rhea" id="RHEA:46608"/>
        <dbReference type="Rhea" id="RHEA-COMP:11060"/>
        <dbReference type="Rhea" id="RHEA-COMP:11605"/>
        <dbReference type="ChEBI" id="CHEBI:15378"/>
        <dbReference type="ChEBI" id="CHEBI:30013"/>
        <dbReference type="ChEBI" id="CHEBI:30616"/>
        <dbReference type="ChEBI" id="CHEBI:61977"/>
        <dbReference type="ChEBI" id="CHEBI:456216"/>
        <dbReference type="EC" id="2.7.11.1"/>
    </reaction>
</comment>
<dbReference type="Pfam" id="PF00069">
    <property type="entry name" value="Pkinase"/>
    <property type="match status" value="1"/>
</dbReference>
<comment type="caution">
    <text evidence="23">The sequence shown here is derived from an EMBL/GenBank/DDBJ whole genome shotgun (WGS) entry which is preliminary data.</text>
</comment>
<evidence type="ECO:0000259" key="20">
    <source>
        <dbReference type="PROSITE" id="PS50011"/>
    </source>
</evidence>
<dbReference type="EMBL" id="JANJYI010000006">
    <property type="protein sequence ID" value="KAK2644254.1"/>
    <property type="molecule type" value="Genomic_DNA"/>
</dbReference>
<evidence type="ECO:0000256" key="6">
    <source>
        <dbReference type="ARBA" id="ARBA00022692"/>
    </source>
</evidence>
<dbReference type="InterPro" id="IPR003609">
    <property type="entry name" value="Pan_app"/>
</dbReference>
<organism evidence="23 24">
    <name type="scientific">Dipteronia dyeriana</name>
    <dbReference type="NCBI Taxonomy" id="168575"/>
    <lineage>
        <taxon>Eukaryota</taxon>
        <taxon>Viridiplantae</taxon>
        <taxon>Streptophyta</taxon>
        <taxon>Embryophyta</taxon>
        <taxon>Tracheophyta</taxon>
        <taxon>Spermatophyta</taxon>
        <taxon>Magnoliopsida</taxon>
        <taxon>eudicotyledons</taxon>
        <taxon>Gunneridae</taxon>
        <taxon>Pentapetalae</taxon>
        <taxon>rosids</taxon>
        <taxon>malvids</taxon>
        <taxon>Sapindales</taxon>
        <taxon>Sapindaceae</taxon>
        <taxon>Hippocastanoideae</taxon>
        <taxon>Acereae</taxon>
        <taxon>Dipteronia</taxon>
    </lineage>
</organism>
<comment type="subcellular location">
    <subcellularLocation>
        <location evidence="1">Cell membrane</location>
        <topology evidence="1">Single-pass type I membrane protein</topology>
    </subcellularLocation>
</comment>
<keyword evidence="7 19" id="KW-0732">Signal</keyword>
<dbReference type="SMART" id="SM00220">
    <property type="entry name" value="S_TKc"/>
    <property type="match status" value="1"/>
</dbReference>
<dbReference type="InterPro" id="IPR021820">
    <property type="entry name" value="S-locus_recpt_kinase_C"/>
</dbReference>
<dbReference type="FunFam" id="3.30.200.20:FF:000195">
    <property type="entry name" value="G-type lectin S-receptor-like serine/threonine-protein kinase"/>
    <property type="match status" value="1"/>
</dbReference>
<keyword evidence="11 18" id="KW-1133">Transmembrane helix</keyword>
<evidence type="ECO:0000256" key="3">
    <source>
        <dbReference type="ARBA" id="ARBA00022475"/>
    </source>
</evidence>
<dbReference type="Pfam" id="PF08276">
    <property type="entry name" value="PAN_2"/>
    <property type="match status" value="1"/>
</dbReference>
<dbReference type="SMART" id="SM00473">
    <property type="entry name" value="PAN_AP"/>
    <property type="match status" value="1"/>
</dbReference>
<evidence type="ECO:0000256" key="4">
    <source>
        <dbReference type="ARBA" id="ARBA00022527"/>
    </source>
</evidence>
<evidence type="ECO:0000256" key="9">
    <source>
        <dbReference type="ARBA" id="ARBA00022777"/>
    </source>
</evidence>
<dbReference type="EC" id="2.7.11.1" evidence="2"/>
<keyword evidence="10" id="KW-0067">ATP-binding</keyword>
<evidence type="ECO:0000259" key="22">
    <source>
        <dbReference type="PROSITE" id="PS50948"/>
    </source>
</evidence>
<evidence type="ECO:0000256" key="11">
    <source>
        <dbReference type="ARBA" id="ARBA00022989"/>
    </source>
</evidence>
<dbReference type="InterPro" id="IPR008271">
    <property type="entry name" value="Ser/Thr_kinase_AS"/>
</dbReference>
<evidence type="ECO:0000313" key="24">
    <source>
        <dbReference type="Proteomes" id="UP001280121"/>
    </source>
</evidence>
<dbReference type="PROSITE" id="PS51257">
    <property type="entry name" value="PROKAR_LIPOPROTEIN"/>
    <property type="match status" value="1"/>
</dbReference>
<keyword evidence="6 18" id="KW-0812">Transmembrane</keyword>
<evidence type="ECO:0000256" key="15">
    <source>
        <dbReference type="ARBA" id="ARBA00047899"/>
    </source>
</evidence>
<feature type="domain" description="Protein kinase" evidence="20">
    <location>
        <begin position="753"/>
        <end position="1026"/>
    </location>
</feature>
<dbReference type="AlphaFoldDB" id="A0AAD9TYW9"/>
<evidence type="ECO:0000256" key="2">
    <source>
        <dbReference type="ARBA" id="ARBA00012513"/>
    </source>
</evidence>
<accession>A0AAD9TYW9</accession>
<gene>
    <name evidence="23" type="ORF">Ddye_019449</name>
</gene>
<feature type="domain" description="Bulb-type lectin" evidence="21">
    <location>
        <begin position="27"/>
        <end position="147"/>
    </location>
</feature>
<dbReference type="SUPFAM" id="SSF51110">
    <property type="entry name" value="alpha-D-mannose-specific plant lectins"/>
    <property type="match status" value="1"/>
</dbReference>
<keyword evidence="14" id="KW-0325">Glycoprotein</keyword>
<evidence type="ECO:0000256" key="1">
    <source>
        <dbReference type="ARBA" id="ARBA00004251"/>
    </source>
</evidence>
<feature type="transmembrane region" description="Helical" evidence="18">
    <location>
        <begin position="434"/>
        <end position="454"/>
    </location>
</feature>
<dbReference type="SUPFAM" id="SSF56112">
    <property type="entry name" value="Protein kinase-like (PK-like)"/>
    <property type="match status" value="2"/>
</dbReference>
<keyword evidence="4" id="KW-0723">Serine/threonine-protein kinase</keyword>
<dbReference type="GO" id="GO:0005886">
    <property type="term" value="C:plasma membrane"/>
    <property type="evidence" value="ECO:0007669"/>
    <property type="project" value="UniProtKB-SubCell"/>
</dbReference>
<keyword evidence="12 18" id="KW-0472">Membrane</keyword>
<keyword evidence="24" id="KW-1185">Reference proteome</keyword>
<dbReference type="PROSITE" id="PS50948">
    <property type="entry name" value="PAN"/>
    <property type="match status" value="1"/>
</dbReference>
<keyword evidence="13" id="KW-1015">Disulfide bond</keyword>
<name>A0AAD9TYW9_9ROSI</name>
<keyword evidence="3" id="KW-1003">Cell membrane</keyword>
<dbReference type="CDD" id="cd01098">
    <property type="entry name" value="PAN_AP_plant"/>
    <property type="match status" value="1"/>
</dbReference>
<dbReference type="InterPro" id="IPR011009">
    <property type="entry name" value="Kinase-like_dom_sf"/>
</dbReference>
<evidence type="ECO:0000256" key="5">
    <source>
        <dbReference type="ARBA" id="ARBA00022679"/>
    </source>
</evidence>
<evidence type="ECO:0000256" key="10">
    <source>
        <dbReference type="ARBA" id="ARBA00022840"/>
    </source>
</evidence>
<dbReference type="InterPro" id="IPR000858">
    <property type="entry name" value="S_locus_glycoprot_dom"/>
</dbReference>
<dbReference type="InterPro" id="IPR000719">
    <property type="entry name" value="Prot_kinase_dom"/>
</dbReference>
<protein>
    <recommendedName>
        <fullName evidence="2">non-specific serine/threonine protein kinase</fullName>
        <ecNumber evidence="2">2.7.11.1</ecNumber>
    </recommendedName>
</protein>
<dbReference type="Pfam" id="PF01453">
    <property type="entry name" value="B_lectin"/>
    <property type="match status" value="1"/>
</dbReference>
<evidence type="ECO:0000259" key="21">
    <source>
        <dbReference type="PROSITE" id="PS50927"/>
    </source>
</evidence>
<dbReference type="PROSITE" id="PS50011">
    <property type="entry name" value="PROTEIN_KINASE_DOM"/>
    <property type="match status" value="2"/>
</dbReference>
<dbReference type="FunFam" id="2.90.10.10:FF:000001">
    <property type="entry name" value="G-type lectin S-receptor-like serine/threonine-protein kinase"/>
    <property type="match status" value="1"/>
</dbReference>
<dbReference type="Pfam" id="PF11883">
    <property type="entry name" value="DUF3403"/>
    <property type="match status" value="2"/>
</dbReference>
<feature type="region of interest" description="Disordered" evidence="17">
    <location>
        <begin position="169"/>
        <end position="188"/>
    </location>
</feature>
<evidence type="ECO:0000256" key="14">
    <source>
        <dbReference type="ARBA" id="ARBA00023180"/>
    </source>
</evidence>
<feature type="chain" id="PRO_5041974649" description="non-specific serine/threonine protein kinase" evidence="19">
    <location>
        <begin position="27"/>
        <end position="1058"/>
    </location>
</feature>
<dbReference type="GO" id="GO:0048544">
    <property type="term" value="P:recognition of pollen"/>
    <property type="evidence" value="ECO:0007669"/>
    <property type="project" value="InterPro"/>
</dbReference>
<feature type="signal peptide" evidence="19">
    <location>
        <begin position="1"/>
        <end position="26"/>
    </location>
</feature>
<evidence type="ECO:0000313" key="23">
    <source>
        <dbReference type="EMBL" id="KAK2644254.1"/>
    </source>
</evidence>
<evidence type="ECO:0000256" key="18">
    <source>
        <dbReference type="SAM" id="Phobius"/>
    </source>
</evidence>
<sequence>MDPRSRSISVALVLVLSCFYSNLGSAIDTITSSRPIRDNETIISSGSAFELGFFSPVNSSNHYVGIWFNDKSETVIWVANRNKPLKDASGVLKISEDGNLVVLNGQNEVLWSSNVSKPLSNATAQLLDSGNLILGDSTNGISIWESFQDPTDTILSGMKLSTHKRTGQKVQLTSWKNPSDPSPGSYSHGIESSNIPEAFTWNDSLVYWRTGPWNGQAFIGVNGMVRYTYNNDGFQLLVDNQADAVSFIYSFPNLSMFFALSSQGILEGRYWNEGKKNWEVSFQSPQTECDVYGLCGAFGTCNPKKNPICSCLRGFEPKTIEEWNRGNWTSGCVRKRLLQCEKMNQTGDKVENDWFLKLETMKLPVFAARSFVSIEKCRERCLNNCSCIAYAYDAGLSCMTWTGSLIDIQKFSSGGEDLYIRLARSDLEKRNTKVLIIVPVVGGIFTIAICAFFLQRWISKHNALKEKSKVLQLDKGEADTTASGENLIEVKLQDLPLFNFLKLANATNNFHSANKLGQGGFGPVYKGEFQDGKEIAVKRLSRASRQGVEEFMNEVMVMSQLQHRNLVRLLGCCVDGEEKMLIYEYMPNTSLDAFLFDPLKRELLDWRKRFNIIEGISRGLLYLHRDSRLRIIHRDLKASNILLDEELNPKISDFGLARIFGGKQDQASTSRVVGTYGYMSPEYAMEGRFSEKSDVFSFGVLLLEIVSGRKNTGFYHDEQPLSLLRYAWKLWNENKIFALIDPMITNPSFHSEIFRCIQVGLLCVQEFVKDRPIMPTVISMLISEIADLPTPNQPAFTERKNALDTESSEQIQKNRSVNYVTISAIGDPLKQVLLDWRKRFDIIQGISRGLLYLHRDSRLRIIHRDLKPSNILLDKELNPKISDFGMARIFGGNEDQANTIRVVGTYGYMSPEYVMEGRFSKKSDVFSFGVLLLEIVSGRRNTGFYHDAESLSLLGYAWKLWNESNIVALIDPVISDPCFHSEISRCIHVGLLCVQEFVKDRPTMSIVISMLNSEIVDLPTPKQPAFTERWNARGKSSEQSQKRCSINYVTVTTVTEGR</sequence>
<feature type="domain" description="Protein kinase" evidence="20">
    <location>
        <begin position="510"/>
        <end position="768"/>
    </location>
</feature>
<dbReference type="Gene3D" id="3.30.200.20">
    <property type="entry name" value="Phosphorylase Kinase, domain 1"/>
    <property type="match status" value="1"/>
</dbReference>